<dbReference type="STRING" id="887898.HMPREF0551_0438"/>
<comment type="caution">
    <text evidence="1">The sequence shown here is derived from an EMBL/GenBank/DDBJ whole genome shotgun (WGS) entry which is preliminary data.</text>
</comment>
<dbReference type="EMBL" id="AEQP01000001">
    <property type="protein sequence ID" value="EFV96255.1"/>
    <property type="molecule type" value="Genomic_DNA"/>
</dbReference>
<accession>E7RU19</accession>
<dbReference type="Proteomes" id="UP000011021">
    <property type="component" value="Unassembled WGS sequence"/>
</dbReference>
<sequence length="124" mass="13347">MKLHPDHHDDLNAITAYGTGWVEVNGARHEGPLLLRPQGPVQPWSIDGLAALTPDMLLALAEPRPEVILLGTGPRLQFPPPSFSRPLLQAGIGLETMDSVAACRTYNILMAEGRQVLLALVTAP</sequence>
<evidence type="ECO:0000313" key="2">
    <source>
        <dbReference type="Proteomes" id="UP000011021"/>
    </source>
</evidence>
<dbReference type="CDD" id="cd05560">
    <property type="entry name" value="Xcc1710_like"/>
    <property type="match status" value="1"/>
</dbReference>
<proteinExistence type="predicted"/>
<dbReference type="SUPFAM" id="SSF64076">
    <property type="entry name" value="MTH938-like"/>
    <property type="match status" value="1"/>
</dbReference>
<dbReference type="AlphaFoldDB" id="E7RU19"/>
<dbReference type="eggNOG" id="COG3737">
    <property type="taxonomic scope" value="Bacteria"/>
</dbReference>
<keyword evidence="2" id="KW-1185">Reference proteome</keyword>
<evidence type="ECO:0008006" key="3">
    <source>
        <dbReference type="Google" id="ProtNLM"/>
    </source>
</evidence>
<dbReference type="RefSeq" id="WP_005672399.1">
    <property type="nucleotide sequence ID" value="NZ_CP146288.1"/>
</dbReference>
<name>E7RU19_9BURK</name>
<dbReference type="PANTHER" id="PTHR21192">
    <property type="entry name" value="NUCLEAR PROTEIN E3-3"/>
    <property type="match status" value="1"/>
</dbReference>
<dbReference type="InterPro" id="IPR007523">
    <property type="entry name" value="NDUFAF3/AAMDC"/>
</dbReference>
<dbReference type="Pfam" id="PF04430">
    <property type="entry name" value="DUF498"/>
    <property type="match status" value="1"/>
</dbReference>
<dbReference type="InterPro" id="IPR036748">
    <property type="entry name" value="MTH938-like_sf"/>
</dbReference>
<dbReference type="PANTHER" id="PTHR21192:SF2">
    <property type="entry name" value="NADH DEHYDROGENASE [UBIQUINONE] 1 ALPHA SUBCOMPLEX ASSEMBLY FACTOR 3"/>
    <property type="match status" value="1"/>
</dbReference>
<reference evidence="1 2" key="1">
    <citation type="submission" date="2010-12" db="EMBL/GenBank/DDBJ databases">
        <authorList>
            <person name="Muzny D."/>
            <person name="Qin X."/>
            <person name="Deng J."/>
            <person name="Jiang H."/>
            <person name="Liu Y."/>
            <person name="Qu J."/>
            <person name="Song X.-Z."/>
            <person name="Zhang L."/>
            <person name="Thornton R."/>
            <person name="Coyle M."/>
            <person name="Francisco L."/>
            <person name="Jackson L."/>
            <person name="Javaid M."/>
            <person name="Korchina V."/>
            <person name="Kovar C."/>
            <person name="Mata R."/>
            <person name="Mathew T."/>
            <person name="Ngo R."/>
            <person name="Nguyen L."/>
            <person name="Nguyen N."/>
            <person name="Okwuonu G."/>
            <person name="Ongeri F."/>
            <person name="Pham C."/>
            <person name="Simmons D."/>
            <person name="Wilczek-Boney K."/>
            <person name="Hale W."/>
            <person name="Jakkamsetti A."/>
            <person name="Pham P."/>
            <person name="Ruth R."/>
            <person name="San Lucas F."/>
            <person name="Warren J."/>
            <person name="Zhang J."/>
            <person name="Zhao Z."/>
            <person name="Zhou C."/>
            <person name="Zhu D."/>
            <person name="Lee S."/>
            <person name="Bess C."/>
            <person name="Blankenburg K."/>
            <person name="Forbes L."/>
            <person name="Fu Q."/>
            <person name="Gubbala S."/>
            <person name="Hirani K."/>
            <person name="Jayaseelan J.C."/>
            <person name="Lara F."/>
            <person name="Munidasa M."/>
            <person name="Palculict T."/>
            <person name="Patil S."/>
            <person name="Pu L.-L."/>
            <person name="Saada N."/>
            <person name="Tang L."/>
            <person name="Weissenberger G."/>
            <person name="Zhu Y."/>
            <person name="Hemphill L."/>
            <person name="Shang Y."/>
            <person name="Youmans B."/>
            <person name="Ayvaz T."/>
            <person name="Ross M."/>
            <person name="Santibanez J."/>
            <person name="Aqrawi P."/>
            <person name="Gross S."/>
            <person name="Joshi V."/>
            <person name="Fowler G."/>
            <person name="Nazareth L."/>
            <person name="Reid J."/>
            <person name="Worley K."/>
            <person name="Petrosino J."/>
            <person name="Highlander S."/>
            <person name="Gibbs R."/>
        </authorList>
    </citation>
    <scope>NUCLEOTIDE SEQUENCE [LARGE SCALE GENOMIC DNA]</scope>
    <source>
        <strain evidence="1 2">ATCC 51599</strain>
    </source>
</reference>
<dbReference type="HOGENOM" id="CLU_074390_2_1_4"/>
<organism evidence="1 2">
    <name type="scientific">Lautropia mirabilis ATCC 51599</name>
    <dbReference type="NCBI Taxonomy" id="887898"/>
    <lineage>
        <taxon>Bacteria</taxon>
        <taxon>Pseudomonadati</taxon>
        <taxon>Pseudomonadota</taxon>
        <taxon>Betaproteobacteria</taxon>
        <taxon>Burkholderiales</taxon>
        <taxon>Burkholderiaceae</taxon>
        <taxon>Lautropia</taxon>
    </lineage>
</organism>
<evidence type="ECO:0000313" key="1">
    <source>
        <dbReference type="EMBL" id="EFV96255.1"/>
    </source>
</evidence>
<dbReference type="Gene3D" id="3.40.1230.10">
    <property type="entry name" value="MTH938-like"/>
    <property type="match status" value="1"/>
</dbReference>
<gene>
    <name evidence="1" type="ORF">HMPREF0551_0438</name>
</gene>
<protein>
    <recommendedName>
        <fullName evidence="3">Xcc1710-like domain-containing protein</fullName>
    </recommendedName>
</protein>